<evidence type="ECO:0000313" key="3">
    <source>
        <dbReference type="Proteomes" id="UP000265515"/>
    </source>
</evidence>
<dbReference type="Proteomes" id="UP000265515">
    <property type="component" value="Unassembled WGS sequence"/>
</dbReference>
<dbReference type="EMBL" id="BFEA01000475">
    <property type="protein sequence ID" value="GBG84402.1"/>
    <property type="molecule type" value="Genomic_DNA"/>
</dbReference>
<dbReference type="AlphaFoldDB" id="A0A388LQC6"/>
<feature type="region of interest" description="Disordered" evidence="1">
    <location>
        <begin position="212"/>
        <end position="240"/>
    </location>
</feature>
<accession>A0A388LQC6</accession>
<gene>
    <name evidence="2" type="ORF">CBR_g38684</name>
</gene>
<keyword evidence="3" id="KW-1185">Reference proteome</keyword>
<dbReference type="Gramene" id="GBG84402">
    <property type="protein sequence ID" value="GBG84402"/>
    <property type="gene ID" value="CBR_g38684"/>
</dbReference>
<evidence type="ECO:0000256" key="1">
    <source>
        <dbReference type="SAM" id="MobiDB-lite"/>
    </source>
</evidence>
<protein>
    <submittedName>
        <fullName evidence="2">Uncharacterized protein</fullName>
    </submittedName>
</protein>
<reference evidence="2 3" key="1">
    <citation type="journal article" date="2018" name="Cell">
        <title>The Chara Genome: Secondary Complexity and Implications for Plant Terrestrialization.</title>
        <authorList>
            <person name="Nishiyama T."/>
            <person name="Sakayama H."/>
            <person name="Vries J.D."/>
            <person name="Buschmann H."/>
            <person name="Saint-Marcoux D."/>
            <person name="Ullrich K.K."/>
            <person name="Haas F.B."/>
            <person name="Vanderstraeten L."/>
            <person name="Becker D."/>
            <person name="Lang D."/>
            <person name="Vosolsobe S."/>
            <person name="Rombauts S."/>
            <person name="Wilhelmsson P.K.I."/>
            <person name="Janitza P."/>
            <person name="Kern R."/>
            <person name="Heyl A."/>
            <person name="Rumpler F."/>
            <person name="Villalobos L.I.A.C."/>
            <person name="Clay J.M."/>
            <person name="Skokan R."/>
            <person name="Toyoda A."/>
            <person name="Suzuki Y."/>
            <person name="Kagoshima H."/>
            <person name="Schijlen E."/>
            <person name="Tajeshwar N."/>
            <person name="Catarino B."/>
            <person name="Hetherington A.J."/>
            <person name="Saltykova A."/>
            <person name="Bonnot C."/>
            <person name="Breuninger H."/>
            <person name="Symeonidi A."/>
            <person name="Radhakrishnan G.V."/>
            <person name="Van Nieuwerburgh F."/>
            <person name="Deforce D."/>
            <person name="Chang C."/>
            <person name="Karol K.G."/>
            <person name="Hedrich R."/>
            <person name="Ulvskov P."/>
            <person name="Glockner G."/>
            <person name="Delwiche C.F."/>
            <person name="Petrasek J."/>
            <person name="Van de Peer Y."/>
            <person name="Friml J."/>
            <person name="Beilby M."/>
            <person name="Dolan L."/>
            <person name="Kohara Y."/>
            <person name="Sugano S."/>
            <person name="Fujiyama A."/>
            <person name="Delaux P.-M."/>
            <person name="Quint M."/>
            <person name="TheiBen G."/>
            <person name="Hagemann M."/>
            <person name="Harholt J."/>
            <person name="Dunand C."/>
            <person name="Zachgo S."/>
            <person name="Langdale J."/>
            <person name="Maumus F."/>
            <person name="Straeten D.V.D."/>
            <person name="Gould S.B."/>
            <person name="Rensing S.A."/>
        </authorList>
    </citation>
    <scope>NUCLEOTIDE SEQUENCE [LARGE SCALE GENOMIC DNA]</scope>
    <source>
        <strain evidence="2 3">S276</strain>
    </source>
</reference>
<name>A0A388LQC6_CHABU</name>
<comment type="caution">
    <text evidence="2">The sequence shown here is derived from an EMBL/GenBank/DDBJ whole genome shotgun (WGS) entry which is preliminary data.</text>
</comment>
<organism evidence="2 3">
    <name type="scientific">Chara braunii</name>
    <name type="common">Braun's stonewort</name>
    <dbReference type="NCBI Taxonomy" id="69332"/>
    <lineage>
        <taxon>Eukaryota</taxon>
        <taxon>Viridiplantae</taxon>
        <taxon>Streptophyta</taxon>
        <taxon>Charophyceae</taxon>
        <taxon>Charales</taxon>
        <taxon>Characeae</taxon>
        <taxon>Chara</taxon>
    </lineage>
</organism>
<sequence>MNRKAAIKHTVRQTMAMAAKQRSMQRTTTTPAMAWPTTDRRLLSGTHETMITTGRCVAAQSVHSRTVRCLAGTASPLLVTRMVCRSLEMAKGNRDAVSPTPSTTDSICRGGRDGSAGTVLGRKAGKTFVGQCDFRNGKVDTLEAHTGGTENRRTNMSGCAMASVLPRSMKDLHCLCAATRPFIPGGTHRRRPWTSRQSAMLRRNTLAMERMAADGGGSPRDLGDQDSHPAVHTGGKGRPLSAQHANWTTACLTPILVQSAVFEFEFEFEKPAALTAPPPLALAGSRLWVTTGSPSTDCKDHGTCRHDTTIRM</sequence>
<evidence type="ECO:0000313" key="2">
    <source>
        <dbReference type="EMBL" id="GBG84402.1"/>
    </source>
</evidence>
<proteinExistence type="predicted"/>